<gene>
    <name evidence="3" type="ORF">DNTS_011396</name>
</gene>
<reference evidence="3 4" key="1">
    <citation type="journal article" date="2019" name="Sci. Data">
        <title>Hybrid genome assembly and annotation of Danionella translucida.</title>
        <authorList>
            <person name="Kadobianskyi M."/>
            <person name="Schulze L."/>
            <person name="Schuelke M."/>
            <person name="Judkewitz B."/>
        </authorList>
    </citation>
    <scope>NUCLEOTIDE SEQUENCE [LARGE SCALE GENOMIC DNA]</scope>
    <source>
        <strain evidence="3 4">Bolton</strain>
    </source>
</reference>
<dbReference type="Proteomes" id="UP000316079">
    <property type="component" value="Unassembled WGS sequence"/>
</dbReference>
<evidence type="ECO:0000256" key="1">
    <source>
        <dbReference type="ARBA" id="ARBA00009996"/>
    </source>
</evidence>
<organism evidence="3 4">
    <name type="scientific">Danionella cerebrum</name>
    <dbReference type="NCBI Taxonomy" id="2873325"/>
    <lineage>
        <taxon>Eukaryota</taxon>
        <taxon>Metazoa</taxon>
        <taxon>Chordata</taxon>
        <taxon>Craniata</taxon>
        <taxon>Vertebrata</taxon>
        <taxon>Euteleostomi</taxon>
        <taxon>Actinopterygii</taxon>
        <taxon>Neopterygii</taxon>
        <taxon>Teleostei</taxon>
        <taxon>Ostariophysi</taxon>
        <taxon>Cypriniformes</taxon>
        <taxon>Danionidae</taxon>
        <taxon>Danioninae</taxon>
        <taxon>Danionella</taxon>
    </lineage>
</organism>
<evidence type="ECO:0000313" key="3">
    <source>
        <dbReference type="EMBL" id="TRY72921.1"/>
    </source>
</evidence>
<feature type="non-terminal residue" evidence="3">
    <location>
        <position position="1"/>
    </location>
</feature>
<comment type="caution">
    <text evidence="3">The sequence shown here is derived from an EMBL/GenBank/DDBJ whole genome shotgun (WGS) entry which is preliminary data.</text>
</comment>
<keyword evidence="4" id="KW-1185">Reference proteome</keyword>
<evidence type="ECO:0000313" key="4">
    <source>
        <dbReference type="Proteomes" id="UP000316079"/>
    </source>
</evidence>
<dbReference type="Pfam" id="PF15170">
    <property type="entry name" value="CaM-KIIN"/>
    <property type="match status" value="1"/>
</dbReference>
<accession>A0A553P5G0</accession>
<dbReference type="GO" id="GO:0004860">
    <property type="term" value="F:protein kinase inhibitor activity"/>
    <property type="evidence" value="ECO:0007669"/>
    <property type="project" value="UniProtKB-KW"/>
</dbReference>
<dbReference type="OrthoDB" id="8846500at2759"/>
<proteinExistence type="inferred from homology"/>
<dbReference type="InterPro" id="IPR026779">
    <property type="entry name" value="Camk2n"/>
</dbReference>
<comment type="similarity">
    <text evidence="1">Belongs to the CAMK2N family.</text>
</comment>
<dbReference type="EMBL" id="SRMA01026740">
    <property type="protein sequence ID" value="TRY72921.1"/>
    <property type="molecule type" value="Genomic_DNA"/>
</dbReference>
<protein>
    <submittedName>
        <fullName evidence="3">Uncharacterized protein</fullName>
    </submittedName>
</protein>
<name>A0A553P5G0_9TELE</name>
<sequence length="116" mass="12978">LVKRLPSLRKCFAKQPLEGFMNTHNEEQQDMYGMAEIPHLIPTTGALQPGLLVPYNDVQAGRSRADLMAAQRRIQRPPKLGEIGRSARVVIEDEDLDDIINNNRSFPVSQRVSAVA</sequence>
<dbReference type="AlphaFoldDB" id="A0A553P5G0"/>
<keyword evidence="2" id="KW-0649">Protein kinase inhibitor</keyword>
<evidence type="ECO:0000256" key="2">
    <source>
        <dbReference type="ARBA" id="ARBA00023013"/>
    </source>
</evidence>